<dbReference type="Proteomes" id="UP000515312">
    <property type="component" value="Chromosome"/>
</dbReference>
<evidence type="ECO:0000313" key="1">
    <source>
        <dbReference type="EMBL" id="QNI34500.1"/>
    </source>
</evidence>
<gene>
    <name evidence="1" type="ORF">H7849_11755</name>
</gene>
<dbReference type="KEGG" id="adin:H7849_11755"/>
<dbReference type="EMBL" id="CP060394">
    <property type="protein sequence ID" value="QNI34500.1"/>
    <property type="molecule type" value="Genomic_DNA"/>
</dbReference>
<name>A0A7G8BPN0_9BACT</name>
<sequence length="76" mass="9079">MSDHSLETEAWDQLFSTQCECGSTKVKKQSFCRRCYFSLPRELQQALYRSFSEGYVEAWSEARDYLKEERTARSHR</sequence>
<accession>A0A7G8BPN0</accession>
<proteinExistence type="predicted"/>
<organism evidence="1 2">
    <name type="scientific">Alloacidobacterium dinghuense</name>
    <dbReference type="NCBI Taxonomy" id="2763107"/>
    <lineage>
        <taxon>Bacteria</taxon>
        <taxon>Pseudomonadati</taxon>
        <taxon>Acidobacteriota</taxon>
        <taxon>Terriglobia</taxon>
        <taxon>Terriglobales</taxon>
        <taxon>Acidobacteriaceae</taxon>
        <taxon>Alloacidobacterium</taxon>
    </lineage>
</organism>
<keyword evidence="2" id="KW-1185">Reference proteome</keyword>
<reference evidence="1 2" key="1">
    <citation type="submission" date="2020-08" db="EMBL/GenBank/DDBJ databases">
        <title>Edaphobacter telluris sp. nov. and Acidobacterium dinghuensis sp. nov., two acidobacteria isolated from forest soil.</title>
        <authorList>
            <person name="Fu J."/>
            <person name="Qiu L."/>
        </authorList>
    </citation>
    <scope>NUCLEOTIDE SEQUENCE [LARGE SCALE GENOMIC DNA]</scope>
    <source>
        <strain evidence="1">4Y35</strain>
    </source>
</reference>
<evidence type="ECO:0000313" key="2">
    <source>
        <dbReference type="Proteomes" id="UP000515312"/>
    </source>
</evidence>
<dbReference type="RefSeq" id="WP_186746717.1">
    <property type="nucleotide sequence ID" value="NZ_CP060394.1"/>
</dbReference>
<dbReference type="AlphaFoldDB" id="A0A7G8BPN0"/>
<protein>
    <submittedName>
        <fullName evidence="1">Uncharacterized protein</fullName>
    </submittedName>
</protein>